<reference evidence="2" key="3">
    <citation type="submission" date="2015-06" db="UniProtKB">
        <authorList>
            <consortium name="EnsemblMetazoa"/>
        </authorList>
    </citation>
    <scope>IDENTIFICATION</scope>
</reference>
<dbReference type="GeneID" id="20199112"/>
<protein>
    <submittedName>
        <fullName evidence="1 2">Uncharacterized protein</fullName>
    </submittedName>
</protein>
<dbReference type="HOGENOM" id="CLU_2123727_0_0_1"/>
<dbReference type="EMBL" id="AMQM01000787">
    <property type="status" value="NOT_ANNOTATED_CDS"/>
    <property type="molecule type" value="Genomic_DNA"/>
</dbReference>
<dbReference type="EnsemblMetazoa" id="HelroT161299">
    <property type="protein sequence ID" value="HelroP161299"/>
    <property type="gene ID" value="HelroG161299"/>
</dbReference>
<evidence type="ECO:0000313" key="2">
    <source>
        <dbReference type="EnsemblMetazoa" id="HelroP161299"/>
    </source>
</evidence>
<organism evidence="2 3">
    <name type="scientific">Helobdella robusta</name>
    <name type="common">Californian leech</name>
    <dbReference type="NCBI Taxonomy" id="6412"/>
    <lineage>
        <taxon>Eukaryota</taxon>
        <taxon>Metazoa</taxon>
        <taxon>Spiralia</taxon>
        <taxon>Lophotrochozoa</taxon>
        <taxon>Annelida</taxon>
        <taxon>Clitellata</taxon>
        <taxon>Hirudinea</taxon>
        <taxon>Rhynchobdellida</taxon>
        <taxon>Glossiphoniidae</taxon>
        <taxon>Helobdella</taxon>
    </lineage>
</organism>
<dbReference type="InParanoid" id="T1ERB2"/>
<dbReference type="RefSeq" id="XP_009019480.1">
    <property type="nucleotide sequence ID" value="XM_009021232.1"/>
</dbReference>
<dbReference type="EMBL" id="KB096742">
    <property type="protein sequence ID" value="ESO02072.1"/>
    <property type="molecule type" value="Genomic_DNA"/>
</dbReference>
<keyword evidence="3" id="KW-1185">Reference proteome</keyword>
<dbReference type="AlphaFoldDB" id="T1ERB2"/>
<sequence length="114" mass="13657">MESGDKRRTTEEEEKKKDGDLMLRMQKRWNDQTVLAIFASYLRNTHMYKWPSMKESMKKGLFACKRYSGPAHKSCFIVCCATRMHLAETHARVRRRTIERNITKLFLKIRDKEK</sequence>
<gene>
    <name evidence="2" type="primary">20199112</name>
    <name evidence="1" type="ORF">HELRODRAFT_161299</name>
</gene>
<reference evidence="3" key="1">
    <citation type="submission" date="2012-12" db="EMBL/GenBank/DDBJ databases">
        <authorList>
            <person name="Hellsten U."/>
            <person name="Grimwood J."/>
            <person name="Chapman J.A."/>
            <person name="Shapiro H."/>
            <person name="Aerts A."/>
            <person name="Otillar R.P."/>
            <person name="Terry A.Y."/>
            <person name="Boore J.L."/>
            <person name="Simakov O."/>
            <person name="Marletaz F."/>
            <person name="Cho S.-J."/>
            <person name="Edsinger-Gonzales E."/>
            <person name="Havlak P."/>
            <person name="Kuo D.-H."/>
            <person name="Larsson T."/>
            <person name="Lv J."/>
            <person name="Arendt D."/>
            <person name="Savage R."/>
            <person name="Osoegawa K."/>
            <person name="de Jong P."/>
            <person name="Lindberg D.R."/>
            <person name="Seaver E.C."/>
            <person name="Weisblat D.A."/>
            <person name="Putnam N.H."/>
            <person name="Grigoriev I.V."/>
            <person name="Rokhsar D.S."/>
        </authorList>
    </citation>
    <scope>NUCLEOTIDE SEQUENCE</scope>
</reference>
<proteinExistence type="predicted"/>
<accession>T1ERB2</accession>
<reference evidence="1 3" key="2">
    <citation type="journal article" date="2013" name="Nature">
        <title>Insights into bilaterian evolution from three spiralian genomes.</title>
        <authorList>
            <person name="Simakov O."/>
            <person name="Marletaz F."/>
            <person name="Cho S.J."/>
            <person name="Edsinger-Gonzales E."/>
            <person name="Havlak P."/>
            <person name="Hellsten U."/>
            <person name="Kuo D.H."/>
            <person name="Larsson T."/>
            <person name="Lv J."/>
            <person name="Arendt D."/>
            <person name="Savage R."/>
            <person name="Osoegawa K."/>
            <person name="de Jong P."/>
            <person name="Grimwood J."/>
            <person name="Chapman J.A."/>
            <person name="Shapiro H."/>
            <person name="Aerts A."/>
            <person name="Otillar R.P."/>
            <person name="Terry A.Y."/>
            <person name="Boore J.L."/>
            <person name="Grigoriev I.V."/>
            <person name="Lindberg D.R."/>
            <person name="Seaver E.C."/>
            <person name="Weisblat D.A."/>
            <person name="Putnam N.H."/>
            <person name="Rokhsar D.S."/>
        </authorList>
    </citation>
    <scope>NUCLEOTIDE SEQUENCE</scope>
</reference>
<dbReference type="Proteomes" id="UP000015101">
    <property type="component" value="Unassembled WGS sequence"/>
</dbReference>
<evidence type="ECO:0000313" key="3">
    <source>
        <dbReference type="Proteomes" id="UP000015101"/>
    </source>
</evidence>
<evidence type="ECO:0000313" key="1">
    <source>
        <dbReference type="EMBL" id="ESO02072.1"/>
    </source>
</evidence>
<name>T1ERB2_HELRO</name>
<dbReference type="CTD" id="20199112"/>
<dbReference type="KEGG" id="hro:HELRODRAFT_161299"/>